<evidence type="ECO:0000256" key="2">
    <source>
        <dbReference type="ARBA" id="ARBA00022448"/>
    </source>
</evidence>
<dbReference type="RefSeq" id="WP_260104444.1">
    <property type="nucleotide sequence ID" value="NZ_JALXSQ010000029.1"/>
</dbReference>
<comment type="caution">
    <text evidence="9">The sequence shown here is derived from an EMBL/GenBank/DDBJ whole genome shotgun (WGS) entry which is preliminary data.</text>
</comment>
<dbReference type="Pfam" id="PF02386">
    <property type="entry name" value="TrkH"/>
    <property type="match status" value="1"/>
</dbReference>
<dbReference type="InterPro" id="IPR003445">
    <property type="entry name" value="Cat_transpt"/>
</dbReference>
<evidence type="ECO:0000256" key="1">
    <source>
        <dbReference type="ARBA" id="ARBA00004651"/>
    </source>
</evidence>
<keyword evidence="3" id="KW-1003">Cell membrane</keyword>
<accession>A0ABT2HY03</accession>
<evidence type="ECO:0000256" key="5">
    <source>
        <dbReference type="ARBA" id="ARBA00022989"/>
    </source>
</evidence>
<evidence type="ECO:0000256" key="8">
    <source>
        <dbReference type="SAM" id="Phobius"/>
    </source>
</evidence>
<feature type="transmembrane region" description="Helical" evidence="8">
    <location>
        <begin position="46"/>
        <end position="68"/>
    </location>
</feature>
<proteinExistence type="predicted"/>
<comment type="subcellular location">
    <subcellularLocation>
        <location evidence="1">Cell membrane</location>
        <topology evidence="1">Multi-pass membrane protein</topology>
    </subcellularLocation>
</comment>
<keyword evidence="6" id="KW-0406">Ion transport</keyword>
<protein>
    <submittedName>
        <fullName evidence="9">TrkH family potassium uptake protein</fullName>
    </submittedName>
</protein>
<keyword evidence="4 8" id="KW-0812">Transmembrane</keyword>
<feature type="transmembrane region" description="Helical" evidence="8">
    <location>
        <begin position="224"/>
        <end position="245"/>
    </location>
</feature>
<keyword evidence="2" id="KW-0813">Transport</keyword>
<keyword evidence="7 8" id="KW-0472">Membrane</keyword>
<organism evidence="9 10">
    <name type="scientific">Pseudoclavibacter albus</name>
    <dbReference type="NCBI Taxonomy" id="272241"/>
    <lineage>
        <taxon>Bacteria</taxon>
        <taxon>Bacillati</taxon>
        <taxon>Actinomycetota</taxon>
        <taxon>Actinomycetes</taxon>
        <taxon>Micrococcales</taxon>
        <taxon>Microbacteriaceae</taxon>
        <taxon>Pseudoclavibacter</taxon>
    </lineage>
</organism>
<feature type="transmembrane region" description="Helical" evidence="8">
    <location>
        <begin position="106"/>
        <end position="131"/>
    </location>
</feature>
<evidence type="ECO:0000256" key="7">
    <source>
        <dbReference type="ARBA" id="ARBA00023136"/>
    </source>
</evidence>
<name>A0ABT2HY03_9MICO</name>
<evidence type="ECO:0000256" key="4">
    <source>
        <dbReference type="ARBA" id="ARBA00022692"/>
    </source>
</evidence>
<keyword evidence="5 8" id="KW-1133">Transmembrane helix</keyword>
<evidence type="ECO:0000313" key="9">
    <source>
        <dbReference type="EMBL" id="MCT2043206.1"/>
    </source>
</evidence>
<evidence type="ECO:0000256" key="6">
    <source>
        <dbReference type="ARBA" id="ARBA00023065"/>
    </source>
</evidence>
<feature type="transmembrane region" description="Helical" evidence="8">
    <location>
        <begin position="257"/>
        <end position="279"/>
    </location>
</feature>
<evidence type="ECO:0000256" key="3">
    <source>
        <dbReference type="ARBA" id="ARBA00022475"/>
    </source>
</evidence>
<feature type="transmembrane region" description="Helical" evidence="8">
    <location>
        <begin position="438"/>
        <end position="459"/>
    </location>
</feature>
<feature type="transmembrane region" description="Helical" evidence="8">
    <location>
        <begin position="161"/>
        <end position="183"/>
    </location>
</feature>
<dbReference type="EMBL" id="JALXSQ010000029">
    <property type="protein sequence ID" value="MCT2043206.1"/>
    <property type="molecule type" value="Genomic_DNA"/>
</dbReference>
<evidence type="ECO:0000313" key="10">
    <source>
        <dbReference type="Proteomes" id="UP001525379"/>
    </source>
</evidence>
<feature type="transmembrane region" description="Helical" evidence="8">
    <location>
        <begin position="382"/>
        <end position="401"/>
    </location>
</feature>
<gene>
    <name evidence="9" type="ORF">M3D15_07670</name>
</gene>
<keyword evidence="10" id="KW-1185">Reference proteome</keyword>
<dbReference type="PANTHER" id="PTHR32024:SF1">
    <property type="entry name" value="KTR SYSTEM POTASSIUM UPTAKE PROTEIN B"/>
    <property type="match status" value="1"/>
</dbReference>
<feature type="transmembrane region" description="Helical" evidence="8">
    <location>
        <begin position="330"/>
        <end position="361"/>
    </location>
</feature>
<reference evidence="9 10" key="1">
    <citation type="submission" date="2022-04" db="EMBL/GenBank/DDBJ databases">
        <title>Human microbiome associated bacterial genomes.</title>
        <authorList>
            <person name="Sandstrom S."/>
            <person name="Salamzade R."/>
            <person name="Kalan L.R."/>
        </authorList>
    </citation>
    <scope>NUCLEOTIDE SEQUENCE [LARGE SCALE GENOMIC DNA]</scope>
    <source>
        <strain evidence="10">p3-SID1799</strain>
    </source>
</reference>
<dbReference type="Proteomes" id="UP001525379">
    <property type="component" value="Unassembled WGS sequence"/>
</dbReference>
<dbReference type="PANTHER" id="PTHR32024">
    <property type="entry name" value="TRK SYSTEM POTASSIUM UPTAKE PROTEIN TRKG-RELATED"/>
    <property type="match status" value="1"/>
</dbReference>
<feature type="transmembrane region" description="Helical" evidence="8">
    <location>
        <begin position="74"/>
        <end position="94"/>
    </location>
</feature>
<sequence length="477" mass="49900">MRISPRSRSLLKRRSGSAVLRARQPYARTRGDGTLRLGWHPSPAQAVVLAFATVILAGTLLLMLPIAAAGTPATFLQALFTATSAVCVTGLTVVDTATFWSPLGQFIVVALIQLGGFGIMTFVSLIGIGLARKMSLQARLNAAVEVRTVDFDDARGVVSGVLRLTVAIEGGVALLLALSFGLIQGEPPLRAITQGLFHAVSAFNNAGFALFSDNLAGYVSDPTICLPICAAIILGGLGFPALMQIRRYGLNRHGWTITTRMVLLMTPIMLAGGTIGIAINEWDNPGTLGPLPLGAKVLAAFTTSVQTRTAGFNVIDMGALDPATMLGMDALMFIGAGPAGTAGGIKVTTFLVMLAFVYAEVRGTQRLHLMGKRIPQLAMQQAMTVGLLGAGCIGTAVVILSETTDASLDALLFEACSAFGTVGLSANLTPSLPPHAQFIIITLMFVGRLGPVTLGVALARARRPVPYDLPEERPIIG</sequence>